<dbReference type="GO" id="GO:0085034">
    <property type="term" value="P:symbiont-mediated suppression of host NF-kappaB cascade"/>
    <property type="evidence" value="ECO:0007669"/>
    <property type="project" value="UniProtKB-KW"/>
</dbReference>
<sequence>MENSQIAKLFGTNWVTKNTIFHELAHAGSLTLLHRVRHNIQEPCSSILQEVNANGDYSIHVAAKTHRGQLAVRIIQILLELGANLNARDRVWNFTVLHVAVEREDYVLTMWLRHHPQMDLNARGFAGLTAHQMALMSCDRKMMDIFRTDAVYGAGGSEPKVNESTSNDNQH</sequence>
<organismHost>
    <name type="scientific">Campoletis sonorensis</name>
    <dbReference type="NCBI Taxonomy" id="7416"/>
</organismHost>
<dbReference type="GO" id="GO:0051059">
    <property type="term" value="F:NF-kappaB binding"/>
    <property type="evidence" value="ECO:0007669"/>
    <property type="project" value="TreeGrafter"/>
</dbReference>
<evidence type="ECO:0000256" key="1">
    <source>
        <dbReference type="ARBA" id="ARBA00022581"/>
    </source>
</evidence>
<accession>Q56IA2</accession>
<keyword evidence="1" id="KW-0945">Host-virus interaction</keyword>
<dbReference type="PROSITE" id="PS50088">
    <property type="entry name" value="ANK_REPEAT"/>
    <property type="match status" value="1"/>
</dbReference>
<dbReference type="SUPFAM" id="SSF48403">
    <property type="entry name" value="Ankyrin repeat"/>
    <property type="match status" value="1"/>
</dbReference>
<dbReference type="GO" id="GO:0071356">
    <property type="term" value="P:cellular response to tumor necrosis factor"/>
    <property type="evidence" value="ECO:0007669"/>
    <property type="project" value="TreeGrafter"/>
</dbReference>
<dbReference type="Gene3D" id="1.25.40.20">
    <property type="entry name" value="Ankyrin repeat-containing domain"/>
    <property type="match status" value="1"/>
</dbReference>
<evidence type="ECO:0000313" key="6">
    <source>
        <dbReference type="EMBL" id="AAX56959.1"/>
    </source>
</evidence>
<keyword evidence="2" id="KW-0677">Repeat</keyword>
<dbReference type="Pfam" id="PF00023">
    <property type="entry name" value="Ank"/>
    <property type="match status" value="1"/>
</dbReference>
<name>Q56IA2_CSIV</name>
<dbReference type="EMBL" id="AY953136">
    <property type="protein sequence ID" value="AAX56959.1"/>
    <property type="molecule type" value="mRNA"/>
</dbReference>
<proteinExistence type="evidence at transcript level"/>
<keyword evidence="3" id="KW-1100">Inhibition of host NF-kappa-B by virus</keyword>
<dbReference type="PANTHER" id="PTHR46680">
    <property type="entry name" value="NF-KAPPA-B INHIBITOR ALPHA"/>
    <property type="match status" value="1"/>
</dbReference>
<dbReference type="InterPro" id="IPR051070">
    <property type="entry name" value="NF-kappa-B_inhibitor"/>
</dbReference>
<evidence type="ECO:0000256" key="5">
    <source>
        <dbReference type="ARBA" id="ARBA00037244"/>
    </source>
</evidence>
<evidence type="ECO:0000256" key="2">
    <source>
        <dbReference type="ARBA" id="ARBA00022737"/>
    </source>
</evidence>
<dbReference type="PANTHER" id="PTHR46680:SF3">
    <property type="entry name" value="NF-KAPPA-B INHIBITOR CACTUS"/>
    <property type="match status" value="1"/>
</dbReference>
<comment type="function">
    <text evidence="5">Suppresses the host immune response through NF-kappa-B inactivation. Possesses ankyrin repeat domains required for NF-kappa-B binding but lacks the regulatory regions required for dissociation from NF-kappa-B and degradation. Therefore, prevents host NF-kappa-B release and subsequent activation.</text>
</comment>
<dbReference type="PROSITE" id="PS50297">
    <property type="entry name" value="ANK_REP_REGION"/>
    <property type="match status" value="1"/>
</dbReference>
<keyword evidence="4" id="KW-0040">ANK repeat</keyword>
<dbReference type="InterPro" id="IPR002110">
    <property type="entry name" value="Ankyrin_rpt"/>
</dbReference>
<evidence type="ECO:0000256" key="4">
    <source>
        <dbReference type="ARBA" id="ARBA00023043"/>
    </source>
</evidence>
<evidence type="ECO:0000256" key="3">
    <source>
        <dbReference type="ARBA" id="ARBA00022863"/>
    </source>
</evidence>
<organism evidence="6">
    <name type="scientific">Campoletis sonorensis ichnovirus</name>
    <name type="common">CsIV</name>
    <dbReference type="NCBI Taxonomy" id="10484"/>
    <lineage>
        <taxon>Viruses</taxon>
        <taxon>Viruses incertae sedis</taxon>
        <taxon>Polydnaviriformidae</taxon>
        <taxon>Ichnoviriform</taxon>
    </lineage>
</organism>
<reference evidence="6" key="1">
    <citation type="journal article" date="2005" name="J. Virol.">
        <title>Ikappabeta-related vankyrin genes in the Campoletis sonorensis ichnovirus: temporal and tissue-specific patterns of expression in parasitized Heliothis virescens lepidopteran hosts.</title>
        <authorList>
            <person name="Kroemer J.A."/>
            <person name="Webb B.A."/>
        </authorList>
    </citation>
    <scope>NUCLEOTIDE SEQUENCE</scope>
</reference>
<dbReference type="InterPro" id="IPR036770">
    <property type="entry name" value="Ankyrin_rpt-contain_sf"/>
</dbReference>
<protein>
    <submittedName>
        <fullName evidence="6">Vankyrin 3</fullName>
    </submittedName>
</protein>